<name>A0A6G0X4N6_9STRA</name>
<dbReference type="InterPro" id="IPR023213">
    <property type="entry name" value="CAT-like_dom_sf"/>
</dbReference>
<evidence type="ECO:0000313" key="2">
    <source>
        <dbReference type="Proteomes" id="UP000481153"/>
    </source>
</evidence>
<proteinExistence type="predicted"/>
<comment type="caution">
    <text evidence="1">The sequence shown here is derived from an EMBL/GenBank/DDBJ whole genome shotgun (WGS) entry which is preliminary data.</text>
</comment>
<keyword evidence="2" id="KW-1185">Reference proteome</keyword>
<evidence type="ECO:0000313" key="1">
    <source>
        <dbReference type="EMBL" id="KAF0734749.1"/>
    </source>
</evidence>
<evidence type="ECO:0008006" key="3">
    <source>
        <dbReference type="Google" id="ProtNLM"/>
    </source>
</evidence>
<organism evidence="1 2">
    <name type="scientific">Aphanomyces euteiches</name>
    <dbReference type="NCBI Taxonomy" id="100861"/>
    <lineage>
        <taxon>Eukaryota</taxon>
        <taxon>Sar</taxon>
        <taxon>Stramenopiles</taxon>
        <taxon>Oomycota</taxon>
        <taxon>Saprolegniomycetes</taxon>
        <taxon>Saprolegniales</taxon>
        <taxon>Verrucalvaceae</taxon>
        <taxon>Aphanomyces</taxon>
    </lineage>
</organism>
<dbReference type="EMBL" id="VJMJ01000106">
    <property type="protein sequence ID" value="KAF0734749.1"/>
    <property type="molecule type" value="Genomic_DNA"/>
</dbReference>
<dbReference type="Proteomes" id="UP000481153">
    <property type="component" value="Unassembled WGS sequence"/>
</dbReference>
<gene>
    <name evidence="1" type="ORF">Ae201684_008600</name>
</gene>
<accession>A0A6G0X4N6</accession>
<dbReference type="AlphaFoldDB" id="A0A6G0X4N6"/>
<sequence length="394" mass="43589">MDSIQMLGMELGASFFTPISSITFYSTTTSASHESTKAYIQQRVDAIIQANPWLTGQLKSGWFLSNLTLDFDPQGKPLAVEEAHIPELSPRLELSKLAELCFPFDVAVGTTLINSDRPLCRFTWITISDTQGALYFSLSHGIADGYTYYRLYGMLSAKTAVEALTPSRVLDFDARLDATVKDGNDSSTIMNSLAFMFNSTMTMAFGPSLRYTVHTVNAEWVAKEKDKYKAESPVGYVSTNDVLTSWVCRAMKCDIGFMAVNCRGRVDGVERHHAGNYEFLLGYQPEDYASPALIRESLATNSLRRARSGSFPAVWTSRNLGTTSWVSLYEPAELPGWTMVEHLPALLGSTVTPMIALIIFFQRTPTTIGVMFASREDLKLDNHPALAPRTGISN</sequence>
<protein>
    <recommendedName>
        <fullName evidence="3">Condensation domain-containing protein</fullName>
    </recommendedName>
</protein>
<dbReference type="Gene3D" id="3.30.559.10">
    <property type="entry name" value="Chloramphenicol acetyltransferase-like domain"/>
    <property type="match status" value="1"/>
</dbReference>
<dbReference type="VEuPathDB" id="FungiDB:AeMF1_016617"/>
<reference evidence="1 2" key="1">
    <citation type="submission" date="2019-07" db="EMBL/GenBank/DDBJ databases">
        <title>Genomics analysis of Aphanomyces spp. identifies a new class of oomycete effector associated with host adaptation.</title>
        <authorList>
            <person name="Gaulin E."/>
        </authorList>
    </citation>
    <scope>NUCLEOTIDE SEQUENCE [LARGE SCALE GENOMIC DNA]</scope>
    <source>
        <strain evidence="1 2">ATCC 201684</strain>
    </source>
</reference>